<dbReference type="Pfam" id="PF03400">
    <property type="entry name" value="DDE_Tnp_IS1"/>
    <property type="match status" value="1"/>
</dbReference>
<dbReference type="KEGG" id="ter:Tery_4643"/>
<evidence type="ECO:0000313" key="1">
    <source>
        <dbReference type="EMBL" id="ABG53614.1"/>
    </source>
</evidence>
<name>Q10VW0_TRIEI</name>
<dbReference type="EMBL" id="CP000393">
    <property type="protein sequence ID" value="ABG53614.1"/>
    <property type="molecule type" value="Genomic_DNA"/>
</dbReference>
<organism evidence="1">
    <name type="scientific">Trichodesmium erythraeum (strain IMS101)</name>
    <dbReference type="NCBI Taxonomy" id="203124"/>
    <lineage>
        <taxon>Bacteria</taxon>
        <taxon>Bacillati</taxon>
        <taxon>Cyanobacteriota</taxon>
        <taxon>Cyanophyceae</taxon>
        <taxon>Oscillatoriophycideae</taxon>
        <taxon>Oscillatoriales</taxon>
        <taxon>Microcoleaceae</taxon>
        <taxon>Trichodesmium</taxon>
    </lineage>
</organism>
<gene>
    <name evidence="1" type="ordered locus">Tery_4643</name>
</gene>
<dbReference type="InterPro" id="IPR005063">
    <property type="entry name" value="Transposase_27"/>
</dbReference>
<dbReference type="GO" id="GO:0003677">
    <property type="term" value="F:DNA binding"/>
    <property type="evidence" value="ECO:0007669"/>
    <property type="project" value="InterPro"/>
</dbReference>
<protein>
    <submittedName>
        <fullName evidence="1">ISSru3, transposase InsB</fullName>
    </submittedName>
</protein>
<dbReference type="HOGENOM" id="CLU_2653444_0_0_3"/>
<accession>Q10VW0</accession>
<dbReference type="GO" id="GO:0004803">
    <property type="term" value="F:transposase activity"/>
    <property type="evidence" value="ECO:0007669"/>
    <property type="project" value="InterPro"/>
</dbReference>
<reference evidence="1" key="1">
    <citation type="submission" date="2006-06" db="EMBL/GenBank/DDBJ databases">
        <title>Complete sequence of Trichodesmium erythraeum IMS101.</title>
        <authorList>
            <consortium name="US DOE Joint Genome Institute"/>
            <person name="Copeland A."/>
            <person name="Lucas S."/>
            <person name="Lapidus A."/>
            <person name="Barry K."/>
            <person name="Detter J.C."/>
            <person name="Glavina del Rio T."/>
            <person name="Hammon N."/>
            <person name="Israni S."/>
            <person name="Dalin E."/>
            <person name="Tice H."/>
            <person name="Pitluck S."/>
            <person name="Kiss H."/>
            <person name="Munk A.C."/>
            <person name="Brettin T."/>
            <person name="Bruce D."/>
            <person name="Han C."/>
            <person name="Tapia R."/>
            <person name="Gilna P."/>
            <person name="Schmutz J."/>
            <person name="Larimer F."/>
            <person name="Land M."/>
            <person name="Hauser L."/>
            <person name="Kyrpides N."/>
            <person name="Kim E."/>
            <person name="Richardson P."/>
        </authorList>
    </citation>
    <scope>NUCLEOTIDE SEQUENCE [LARGE SCALE GENOMIC DNA]</scope>
    <source>
        <strain evidence="1">IMS101</strain>
    </source>
</reference>
<dbReference type="GO" id="GO:0006313">
    <property type="term" value="P:DNA transposition"/>
    <property type="evidence" value="ECO:0007669"/>
    <property type="project" value="InterPro"/>
</dbReference>
<dbReference type="AlphaFoldDB" id="Q10VW0"/>
<dbReference type="eggNOG" id="COG1662">
    <property type="taxonomic scope" value="Bacteria"/>
</dbReference>
<proteinExistence type="predicted"/>
<sequence length="76" mass="9017">MWSFVGSKNNQQWFWLAIDIETKEIVAFSLGERGEKGANQLWNSWPGIYRQCAICYTDFWSAYDVIFPHCRQLSDY</sequence>